<evidence type="ECO:0000313" key="2">
    <source>
        <dbReference type="EMBL" id="GGL48501.1"/>
    </source>
</evidence>
<organism evidence="2 3">
    <name type="scientific">Modestobacter marinus</name>
    <dbReference type="NCBI Taxonomy" id="477641"/>
    <lineage>
        <taxon>Bacteria</taxon>
        <taxon>Bacillati</taxon>
        <taxon>Actinomycetota</taxon>
        <taxon>Actinomycetes</taxon>
        <taxon>Geodermatophilales</taxon>
        <taxon>Geodermatophilaceae</taxon>
        <taxon>Modestobacter</taxon>
    </lineage>
</organism>
<proteinExistence type="predicted"/>
<protein>
    <submittedName>
        <fullName evidence="2">Uncharacterized protein</fullName>
    </submittedName>
</protein>
<feature type="transmembrane region" description="Helical" evidence="1">
    <location>
        <begin position="165"/>
        <end position="184"/>
    </location>
</feature>
<feature type="transmembrane region" description="Helical" evidence="1">
    <location>
        <begin position="69"/>
        <end position="92"/>
    </location>
</feature>
<name>A0ABQ2FS86_9ACTN</name>
<gene>
    <name evidence="2" type="ORF">GCM10011589_01270</name>
</gene>
<comment type="caution">
    <text evidence="2">The sequence shown here is derived from an EMBL/GenBank/DDBJ whole genome shotgun (WGS) entry which is preliminary data.</text>
</comment>
<dbReference type="EMBL" id="BMMI01000001">
    <property type="protein sequence ID" value="GGL48501.1"/>
    <property type="molecule type" value="Genomic_DNA"/>
</dbReference>
<feature type="transmembrane region" description="Helical" evidence="1">
    <location>
        <begin position="20"/>
        <end position="41"/>
    </location>
</feature>
<keyword evidence="3" id="KW-1185">Reference proteome</keyword>
<sequence>MALRSRATPSQPPQARAWALTLLMAGTIGVAVATATVYANYNDPWRPLAHSLGLWAVMASAVAFRRPPVLAIGAPIASLGTAVVTFYVGLKVGHDIRWADSGSHMSINWDRIGSWLVLAVVAGVAFGLLGFFAPRPEWKGAAATAALMGLLVADAYRQFSRNRDIDVSVIVDVLAALAVFVIATRDNKRPLSTLGLTIAASALGLVAVSAPDFIEQGLIEGF</sequence>
<accession>A0ABQ2FS86</accession>
<dbReference type="Pfam" id="PF20128">
    <property type="entry name" value="DUF6518"/>
    <property type="match status" value="1"/>
</dbReference>
<reference evidence="3" key="1">
    <citation type="journal article" date="2019" name="Int. J. Syst. Evol. Microbiol.">
        <title>The Global Catalogue of Microorganisms (GCM) 10K type strain sequencing project: providing services to taxonomists for standard genome sequencing and annotation.</title>
        <authorList>
            <consortium name="The Broad Institute Genomics Platform"/>
            <consortium name="The Broad Institute Genome Sequencing Center for Infectious Disease"/>
            <person name="Wu L."/>
            <person name="Ma J."/>
        </authorList>
    </citation>
    <scope>NUCLEOTIDE SEQUENCE [LARGE SCALE GENOMIC DNA]</scope>
    <source>
        <strain evidence="3">CGMCC 4.5581</strain>
    </source>
</reference>
<dbReference type="InterPro" id="IPR045393">
    <property type="entry name" value="DUF6518"/>
</dbReference>
<evidence type="ECO:0000313" key="3">
    <source>
        <dbReference type="Proteomes" id="UP000648663"/>
    </source>
</evidence>
<feature type="transmembrane region" description="Helical" evidence="1">
    <location>
        <begin position="191"/>
        <end position="210"/>
    </location>
</feature>
<dbReference type="Proteomes" id="UP000648663">
    <property type="component" value="Unassembled WGS sequence"/>
</dbReference>
<feature type="transmembrane region" description="Helical" evidence="1">
    <location>
        <begin position="112"/>
        <end position="133"/>
    </location>
</feature>
<keyword evidence="1" id="KW-1133">Transmembrane helix</keyword>
<keyword evidence="1" id="KW-0472">Membrane</keyword>
<evidence type="ECO:0000256" key="1">
    <source>
        <dbReference type="SAM" id="Phobius"/>
    </source>
</evidence>
<dbReference type="RefSeq" id="WP_268237706.1">
    <property type="nucleotide sequence ID" value="NZ_BAABJU010000001.1"/>
</dbReference>
<keyword evidence="1" id="KW-0812">Transmembrane</keyword>